<comment type="caution">
    <text evidence="1">The sequence shown here is derived from an EMBL/GenBank/DDBJ whole genome shotgun (WGS) entry which is preliminary data.</text>
</comment>
<dbReference type="AlphaFoldDB" id="A0AB74DNS8"/>
<evidence type="ECO:0000313" key="1">
    <source>
        <dbReference type="EMBL" id="RSI51454.1"/>
    </source>
</evidence>
<dbReference type="Proteomes" id="UP000280406">
    <property type="component" value="Unassembled WGS sequence"/>
</dbReference>
<dbReference type="RefSeq" id="WP_125348547.1">
    <property type="nucleotide sequence ID" value="NZ_CP076615.1"/>
</dbReference>
<accession>A0AB74DNS8</accession>
<gene>
    <name evidence="1" type="ORF">D8869_09965</name>
</gene>
<name>A0AB74DNS8_STRSA</name>
<reference evidence="1 2" key="1">
    <citation type="submission" date="2018-11" db="EMBL/GenBank/DDBJ databases">
        <title>Species Designations Belie Phenotypic and Genotypic Heterogeneity in Oral Streptococci.</title>
        <authorList>
            <person name="Velsko I."/>
        </authorList>
    </citation>
    <scope>NUCLEOTIDE SEQUENCE [LARGE SCALE GENOMIC DNA]</scope>
    <source>
        <strain evidence="1 2">BCC37</strain>
    </source>
</reference>
<sequence length="121" mass="13901">MYDFMFKSNKDPQKPTYVVGFFEGIEEQIPGGVLLRAAVAATKEGSADQSQEEFLLQVLVKAIQELTYQEFQELQPYLFCYDAEQTAKVPIVRPLEATQEEFELIRATPEDFFLKLPNRAE</sequence>
<protein>
    <submittedName>
        <fullName evidence="1">Uncharacterized protein</fullName>
    </submittedName>
</protein>
<organism evidence="1 2">
    <name type="scientific">Streptococcus sanguinis</name>
    <dbReference type="NCBI Taxonomy" id="1305"/>
    <lineage>
        <taxon>Bacteria</taxon>
        <taxon>Bacillati</taxon>
        <taxon>Bacillota</taxon>
        <taxon>Bacilli</taxon>
        <taxon>Lactobacillales</taxon>
        <taxon>Streptococcaceae</taxon>
        <taxon>Streptococcus</taxon>
    </lineage>
</organism>
<evidence type="ECO:0000313" key="2">
    <source>
        <dbReference type="Proteomes" id="UP000280406"/>
    </source>
</evidence>
<proteinExistence type="predicted"/>
<dbReference type="EMBL" id="RJND01000007">
    <property type="protein sequence ID" value="RSI51454.1"/>
    <property type="molecule type" value="Genomic_DNA"/>
</dbReference>